<accession>W2S4E4</accession>
<name>W2S4E4_CYPE1</name>
<keyword evidence="2" id="KW-0804">Transcription</keyword>
<protein>
    <recommendedName>
        <fullName evidence="4">RPA43 OB domain-containing protein</fullName>
    </recommendedName>
</protein>
<dbReference type="VEuPathDB" id="FungiDB:HMPREF1541_02066"/>
<evidence type="ECO:0000256" key="3">
    <source>
        <dbReference type="SAM" id="MobiDB-lite"/>
    </source>
</evidence>
<feature type="region of interest" description="Disordered" evidence="3">
    <location>
        <begin position="401"/>
        <end position="447"/>
    </location>
</feature>
<dbReference type="Gene3D" id="3.30.1490.120">
    <property type="entry name" value="RNA polymerase Rpb7-like, N-terminal domain"/>
    <property type="match status" value="1"/>
</dbReference>
<dbReference type="Pfam" id="PF17875">
    <property type="entry name" value="RPA43_OB"/>
    <property type="match status" value="1"/>
</dbReference>
<feature type="compositionally biased region" description="Low complexity" evidence="3">
    <location>
        <begin position="87"/>
        <end position="101"/>
    </location>
</feature>
<feature type="compositionally biased region" description="Basic and acidic residues" evidence="3">
    <location>
        <begin position="177"/>
        <end position="186"/>
    </location>
</feature>
<organism evidence="5 6">
    <name type="scientific">Cyphellophora europaea (strain CBS 101466)</name>
    <name type="common">Phialophora europaea</name>
    <dbReference type="NCBI Taxonomy" id="1220924"/>
    <lineage>
        <taxon>Eukaryota</taxon>
        <taxon>Fungi</taxon>
        <taxon>Dikarya</taxon>
        <taxon>Ascomycota</taxon>
        <taxon>Pezizomycotina</taxon>
        <taxon>Eurotiomycetes</taxon>
        <taxon>Chaetothyriomycetidae</taxon>
        <taxon>Chaetothyriales</taxon>
        <taxon>Cyphellophoraceae</taxon>
        <taxon>Cyphellophora</taxon>
    </lineage>
</organism>
<proteinExistence type="predicted"/>
<dbReference type="AlphaFoldDB" id="W2S4E4"/>
<gene>
    <name evidence="5" type="ORF">HMPREF1541_02066</name>
</gene>
<dbReference type="RefSeq" id="XP_008714644.1">
    <property type="nucleotide sequence ID" value="XM_008716422.1"/>
</dbReference>
<evidence type="ECO:0000259" key="4">
    <source>
        <dbReference type="Pfam" id="PF17875"/>
    </source>
</evidence>
<keyword evidence="6" id="KW-1185">Reference proteome</keyword>
<dbReference type="InterPro" id="IPR036898">
    <property type="entry name" value="RNA_pol_Rpb7-like_N_sf"/>
</dbReference>
<evidence type="ECO:0000256" key="2">
    <source>
        <dbReference type="ARBA" id="ARBA00023163"/>
    </source>
</evidence>
<dbReference type="GO" id="GO:0000428">
    <property type="term" value="C:DNA-directed RNA polymerase complex"/>
    <property type="evidence" value="ECO:0007669"/>
    <property type="project" value="UniProtKB-KW"/>
</dbReference>
<dbReference type="Proteomes" id="UP000030752">
    <property type="component" value="Unassembled WGS sequence"/>
</dbReference>
<dbReference type="Gene3D" id="2.40.50.1060">
    <property type="match status" value="1"/>
</dbReference>
<evidence type="ECO:0000256" key="1">
    <source>
        <dbReference type="ARBA" id="ARBA00022478"/>
    </source>
</evidence>
<evidence type="ECO:0000313" key="6">
    <source>
        <dbReference type="Proteomes" id="UP000030752"/>
    </source>
</evidence>
<feature type="compositionally biased region" description="Low complexity" evidence="3">
    <location>
        <begin position="515"/>
        <end position="527"/>
    </location>
</feature>
<feature type="compositionally biased region" description="Basic and acidic residues" evidence="3">
    <location>
        <begin position="123"/>
        <end position="141"/>
    </location>
</feature>
<dbReference type="OrthoDB" id="10250504at2759"/>
<dbReference type="InterPro" id="IPR041178">
    <property type="entry name" value="RPA43_OB"/>
</dbReference>
<dbReference type="GeneID" id="19969405"/>
<dbReference type="STRING" id="1220924.W2S4E4"/>
<feature type="domain" description="RPA43 OB" evidence="4">
    <location>
        <begin position="357"/>
        <end position="494"/>
    </location>
</feature>
<feature type="region of interest" description="Disordered" evidence="3">
    <location>
        <begin position="1"/>
        <end position="192"/>
    </location>
</feature>
<dbReference type="InParanoid" id="W2S4E4"/>
<feature type="compositionally biased region" description="Basic residues" evidence="3">
    <location>
        <begin position="162"/>
        <end position="176"/>
    </location>
</feature>
<dbReference type="EMBL" id="KB822718">
    <property type="protein sequence ID" value="ETN42908.1"/>
    <property type="molecule type" value="Genomic_DNA"/>
</dbReference>
<keyword evidence="1" id="KW-0240">DNA-directed RNA polymerase</keyword>
<dbReference type="HOGENOM" id="CLU_036411_1_1_1"/>
<feature type="region of interest" description="Disordered" evidence="3">
    <location>
        <begin position="507"/>
        <end position="552"/>
    </location>
</feature>
<evidence type="ECO:0000313" key="5">
    <source>
        <dbReference type="EMBL" id="ETN42908.1"/>
    </source>
</evidence>
<dbReference type="eggNOG" id="KOG4134">
    <property type="taxonomic scope" value="Eukaryota"/>
</dbReference>
<reference evidence="5 6" key="1">
    <citation type="submission" date="2013-03" db="EMBL/GenBank/DDBJ databases">
        <title>The Genome Sequence of Phialophora europaea CBS 101466.</title>
        <authorList>
            <consortium name="The Broad Institute Genomics Platform"/>
            <person name="Cuomo C."/>
            <person name="de Hoog S."/>
            <person name="Gorbushina A."/>
            <person name="Walker B."/>
            <person name="Young S.K."/>
            <person name="Zeng Q."/>
            <person name="Gargeya S."/>
            <person name="Fitzgerald M."/>
            <person name="Haas B."/>
            <person name="Abouelleil A."/>
            <person name="Allen A.W."/>
            <person name="Alvarado L."/>
            <person name="Arachchi H.M."/>
            <person name="Berlin A.M."/>
            <person name="Chapman S.B."/>
            <person name="Gainer-Dewar J."/>
            <person name="Goldberg J."/>
            <person name="Griggs A."/>
            <person name="Gujja S."/>
            <person name="Hansen M."/>
            <person name="Howarth C."/>
            <person name="Imamovic A."/>
            <person name="Ireland A."/>
            <person name="Larimer J."/>
            <person name="McCowan C."/>
            <person name="Murphy C."/>
            <person name="Pearson M."/>
            <person name="Poon T.W."/>
            <person name="Priest M."/>
            <person name="Roberts A."/>
            <person name="Saif S."/>
            <person name="Shea T."/>
            <person name="Sisk P."/>
            <person name="Sykes S."/>
            <person name="Wortman J."/>
            <person name="Nusbaum C."/>
            <person name="Birren B."/>
        </authorList>
    </citation>
    <scope>NUCLEOTIDE SEQUENCE [LARGE SCALE GENOMIC DNA]</scope>
    <source>
        <strain evidence="5 6">CBS 101466</strain>
    </source>
</reference>
<sequence>MSVQLGNSTPHTLPDTPSSSKSKKRKHEGKDERSSDKKKRKHDRATQSTDATAAPALEVEDSHSSSKTPKKRKGKETPSAAKDEEASAAVATHNAAAAEAVNEAEDAARTPRTEKQKRKSKKDKSISLEETPVKDSTHNATEDEPASEFATPHQEVESQSRSNKKDKKEKKKKKSKSKDTTEHTSDEPSVVTANGIAAAPVLAGDNSDIELLDAPPLSTATPVTSTDIPSDTITVLDPDLLSSIKPSPFYSTRLSLLLSLPAIAHSPSSALSSLLATHITPLLLNYFAPARGVVLAFSDPVLSARAGDGLGAPLTTPSATSAAVRNVHNAYDVLAKTADEFGASWAWLTVTLLVFCPEHNDELAGWANVVSEGFVGVIAYNYFQAGIGKARVPKGWQWMGATGSQHQRKKAKKGRLGDGVVPSQDNDADDPPASMQSGPVYGTRTDDDAGYFVDEKGEKVPDVLKFRVVDTDMAPAHEASGGSSWSLQIDGTLLDEEAEQRLLEEEKDKFERQQQSRGRSRAAAAGGDAVMMSGGLARSRHGSVMSSIAGGP</sequence>
<feature type="compositionally biased region" description="Polar residues" evidence="3">
    <location>
        <begin position="1"/>
        <end position="20"/>
    </location>
</feature>